<dbReference type="InterPro" id="IPR003661">
    <property type="entry name" value="HisK_dim/P_dom"/>
</dbReference>
<keyword evidence="4" id="KW-0808">Transferase</keyword>
<evidence type="ECO:0000313" key="9">
    <source>
        <dbReference type="Proteomes" id="UP000183487"/>
    </source>
</evidence>
<keyword evidence="5" id="KW-0418">Kinase</keyword>
<gene>
    <name evidence="8" type="ORF">SAMN05443245_1853</name>
</gene>
<dbReference type="InterPro" id="IPR036890">
    <property type="entry name" value="HATPase_C_sf"/>
</dbReference>
<evidence type="ECO:0000256" key="6">
    <source>
        <dbReference type="ARBA" id="ARBA00023012"/>
    </source>
</evidence>
<dbReference type="CDD" id="cd00075">
    <property type="entry name" value="HATPase"/>
    <property type="match status" value="1"/>
</dbReference>
<accession>A0A1H1BWK3</accession>
<dbReference type="Gene3D" id="3.30.450.40">
    <property type="match status" value="1"/>
</dbReference>
<dbReference type="OrthoDB" id="8807260at2"/>
<proteinExistence type="predicted"/>
<dbReference type="InterPro" id="IPR036097">
    <property type="entry name" value="HisK_dim/P_sf"/>
</dbReference>
<evidence type="ECO:0000256" key="5">
    <source>
        <dbReference type="ARBA" id="ARBA00022777"/>
    </source>
</evidence>
<dbReference type="EMBL" id="FNKP01000001">
    <property type="protein sequence ID" value="SDQ56314.1"/>
    <property type="molecule type" value="Genomic_DNA"/>
</dbReference>
<evidence type="ECO:0000256" key="2">
    <source>
        <dbReference type="ARBA" id="ARBA00012438"/>
    </source>
</evidence>
<evidence type="ECO:0000259" key="7">
    <source>
        <dbReference type="PROSITE" id="PS50109"/>
    </source>
</evidence>
<dbReference type="Pfam" id="PF00512">
    <property type="entry name" value="HisKA"/>
    <property type="match status" value="1"/>
</dbReference>
<dbReference type="SUPFAM" id="SSF55781">
    <property type="entry name" value="GAF domain-like"/>
    <property type="match status" value="1"/>
</dbReference>
<protein>
    <recommendedName>
        <fullName evidence="2">histidine kinase</fullName>
        <ecNumber evidence="2">2.7.13.3</ecNumber>
    </recommendedName>
</protein>
<dbReference type="GO" id="GO:0000155">
    <property type="term" value="F:phosphorelay sensor kinase activity"/>
    <property type="evidence" value="ECO:0007669"/>
    <property type="project" value="InterPro"/>
</dbReference>
<dbReference type="PRINTS" id="PR00344">
    <property type="entry name" value="BCTRLSENSOR"/>
</dbReference>
<evidence type="ECO:0000313" key="8">
    <source>
        <dbReference type="EMBL" id="SDQ56314.1"/>
    </source>
</evidence>
<dbReference type="AlphaFoldDB" id="A0A1H1BWK3"/>
<dbReference type="Pfam" id="PF02518">
    <property type="entry name" value="HATPase_c"/>
    <property type="match status" value="1"/>
</dbReference>
<comment type="catalytic activity">
    <reaction evidence="1">
        <text>ATP + protein L-histidine = ADP + protein N-phospho-L-histidine.</text>
        <dbReference type="EC" id="2.7.13.3"/>
    </reaction>
</comment>
<name>A0A1H1BWK3_9BURK</name>
<reference evidence="9" key="1">
    <citation type="submission" date="2016-10" db="EMBL/GenBank/DDBJ databases">
        <authorList>
            <person name="Varghese N."/>
        </authorList>
    </citation>
    <scope>NUCLEOTIDE SEQUENCE [LARGE SCALE GENOMIC DNA]</scope>
    <source>
        <strain evidence="9">GAS106B</strain>
    </source>
</reference>
<keyword evidence="9" id="KW-1185">Reference proteome</keyword>
<dbReference type="SUPFAM" id="SSF55874">
    <property type="entry name" value="ATPase domain of HSP90 chaperone/DNA topoisomerase II/histidine kinase"/>
    <property type="match status" value="1"/>
</dbReference>
<dbReference type="SMART" id="SM00387">
    <property type="entry name" value="HATPase_c"/>
    <property type="match status" value="1"/>
</dbReference>
<evidence type="ECO:0000256" key="1">
    <source>
        <dbReference type="ARBA" id="ARBA00000085"/>
    </source>
</evidence>
<dbReference type="Gene3D" id="3.30.565.10">
    <property type="entry name" value="Histidine kinase-like ATPase, C-terminal domain"/>
    <property type="match status" value="1"/>
</dbReference>
<sequence length="405" mass="43553">MKNLPSGNNSDSRDADLARDIEAVQRIDAVPSILRLICKNTGMGFAAVARVTDETWTACAVQDEVNFGLAAGGQLELHTTLCFESRAARASIVIDNFGKDPVYHSHHTPRIYNLGSYISVPIILPDGSYFGNLCAIDPSPADLSNARVVSMFEVFADLIAFQLASEGRQRAAETALLRERETSNLREQFIAVLGHDLRNPLSAVSATAELLALRKSEPDLVKIGQRLKATTLRMARLIDDVMDFARGRLGSGIGVSINEVDDLEIALRVVIAEAREANPDRVLADDIAINVPVRCDRTRVQQLLSNLLGNAVTHGAAEFPVRVQARIDGGEWVLTVVNGGNAIPPDALSKVFEPYWRPPTSKPGGGLGLGLYICKQIVLAHGGTLELSSSAEVGTSFVARLPAGV</sequence>
<keyword evidence="3" id="KW-0597">Phosphoprotein</keyword>
<dbReference type="InterPro" id="IPR029016">
    <property type="entry name" value="GAF-like_dom_sf"/>
</dbReference>
<dbReference type="PANTHER" id="PTHR43711">
    <property type="entry name" value="TWO-COMPONENT HISTIDINE KINASE"/>
    <property type="match status" value="1"/>
</dbReference>
<dbReference type="PROSITE" id="PS50109">
    <property type="entry name" value="HIS_KIN"/>
    <property type="match status" value="1"/>
</dbReference>
<dbReference type="InterPro" id="IPR004358">
    <property type="entry name" value="Sig_transdc_His_kin-like_C"/>
</dbReference>
<evidence type="ECO:0000256" key="3">
    <source>
        <dbReference type="ARBA" id="ARBA00022553"/>
    </source>
</evidence>
<organism evidence="8 9">
    <name type="scientific">Paraburkholderia fungorum</name>
    <dbReference type="NCBI Taxonomy" id="134537"/>
    <lineage>
        <taxon>Bacteria</taxon>
        <taxon>Pseudomonadati</taxon>
        <taxon>Pseudomonadota</taxon>
        <taxon>Betaproteobacteria</taxon>
        <taxon>Burkholderiales</taxon>
        <taxon>Burkholderiaceae</taxon>
        <taxon>Paraburkholderia</taxon>
    </lineage>
</organism>
<keyword evidence="6" id="KW-0902">Two-component regulatory system</keyword>
<dbReference type="SUPFAM" id="SSF47384">
    <property type="entry name" value="Homodimeric domain of signal transducing histidine kinase"/>
    <property type="match status" value="1"/>
</dbReference>
<dbReference type="InterPro" id="IPR005467">
    <property type="entry name" value="His_kinase_dom"/>
</dbReference>
<dbReference type="Gene3D" id="1.10.287.130">
    <property type="match status" value="1"/>
</dbReference>
<dbReference type="EC" id="2.7.13.3" evidence="2"/>
<dbReference type="PANTHER" id="PTHR43711:SF1">
    <property type="entry name" value="HISTIDINE KINASE 1"/>
    <property type="match status" value="1"/>
</dbReference>
<dbReference type="CDD" id="cd00082">
    <property type="entry name" value="HisKA"/>
    <property type="match status" value="1"/>
</dbReference>
<dbReference type="InterPro" id="IPR003594">
    <property type="entry name" value="HATPase_dom"/>
</dbReference>
<feature type="domain" description="Histidine kinase" evidence="7">
    <location>
        <begin position="192"/>
        <end position="405"/>
    </location>
</feature>
<evidence type="ECO:0000256" key="4">
    <source>
        <dbReference type="ARBA" id="ARBA00022679"/>
    </source>
</evidence>
<dbReference type="Proteomes" id="UP000183487">
    <property type="component" value="Unassembled WGS sequence"/>
</dbReference>
<dbReference type="RefSeq" id="WP_074764012.1">
    <property type="nucleotide sequence ID" value="NZ_FNKP01000001.1"/>
</dbReference>
<dbReference type="SMART" id="SM00388">
    <property type="entry name" value="HisKA"/>
    <property type="match status" value="1"/>
</dbReference>
<dbReference type="InterPro" id="IPR050736">
    <property type="entry name" value="Sensor_HK_Regulatory"/>
</dbReference>